<proteinExistence type="predicted"/>
<dbReference type="EMBL" id="AP014809">
    <property type="protein sequence ID" value="BAU88837.1"/>
    <property type="molecule type" value="Genomic_DNA"/>
</dbReference>
<dbReference type="RefSeq" id="WP_012452169.1">
    <property type="nucleotide sequence ID" value="NZ_AP014809.1"/>
</dbReference>
<evidence type="ECO:0000313" key="5">
    <source>
        <dbReference type="Proteomes" id="UP000469949"/>
    </source>
</evidence>
<organism evidence="2 4">
    <name type="scientific">Methylorubrum populi</name>
    <dbReference type="NCBI Taxonomy" id="223967"/>
    <lineage>
        <taxon>Bacteria</taxon>
        <taxon>Pseudomonadati</taxon>
        <taxon>Pseudomonadota</taxon>
        <taxon>Alphaproteobacteria</taxon>
        <taxon>Hyphomicrobiales</taxon>
        <taxon>Methylobacteriaceae</taxon>
        <taxon>Methylorubrum</taxon>
    </lineage>
</organism>
<dbReference type="EMBL" id="WEKV01000020">
    <property type="protein sequence ID" value="KAB7782727.1"/>
    <property type="molecule type" value="Genomic_DNA"/>
</dbReference>
<feature type="transmembrane region" description="Helical" evidence="1">
    <location>
        <begin position="6"/>
        <end position="25"/>
    </location>
</feature>
<dbReference type="OMA" id="MNWGAWA"/>
<keyword evidence="1" id="KW-0812">Transmembrane</keyword>
<sequence length="56" mass="6173">MVSVMNWGAWAAATALALWMGFDLLRTNRTYDESYLLSSEEGEIVDSEVGETAARS</sequence>
<accession>A0A169QFZ3</accession>
<dbReference type="Proteomes" id="UP000469949">
    <property type="component" value="Unassembled WGS sequence"/>
</dbReference>
<evidence type="ECO:0000256" key="1">
    <source>
        <dbReference type="SAM" id="Phobius"/>
    </source>
</evidence>
<reference evidence="3 5" key="2">
    <citation type="submission" date="2019-10" db="EMBL/GenBank/DDBJ databases">
        <title>Draft Genome Sequence of the Caffeine Degrading Methylotroph Methylorubrum populi PINKEL.</title>
        <authorList>
            <person name="Dawson S.C."/>
            <person name="Zhang X."/>
            <person name="Wright M.E."/>
            <person name="Sharma G."/>
            <person name="Langner J.T."/>
            <person name="Ditty J.L."/>
            <person name="Subuyuj G.A."/>
        </authorList>
    </citation>
    <scope>NUCLEOTIDE SEQUENCE [LARGE SCALE GENOMIC DNA]</scope>
    <source>
        <strain evidence="3 5">Pinkel</strain>
    </source>
</reference>
<reference evidence="2 4" key="1">
    <citation type="journal article" date="2016" name="Genome Announc.">
        <title>Complete Genome Sequence of Methylobacterium populi P-1M, Isolated from Pink-Pigmented Household Biofilm.</title>
        <authorList>
            <person name="Morohoshi T."/>
            <person name="Ikeda T."/>
        </authorList>
    </citation>
    <scope>NUCLEOTIDE SEQUENCE [LARGE SCALE GENOMIC DNA]</scope>
    <source>
        <strain evidence="2 4">P-1M</strain>
    </source>
</reference>
<keyword evidence="1" id="KW-1133">Transmembrane helix</keyword>
<name>A0A169QFZ3_9HYPH</name>
<gene>
    <name evidence="3" type="ORF">F8B43_5482</name>
    <name evidence="2" type="ORF">MPPM_0232</name>
</gene>
<protein>
    <submittedName>
        <fullName evidence="2">Uncharacterized protein</fullName>
    </submittedName>
</protein>
<evidence type="ECO:0000313" key="2">
    <source>
        <dbReference type="EMBL" id="BAU88837.1"/>
    </source>
</evidence>
<evidence type="ECO:0000313" key="3">
    <source>
        <dbReference type="EMBL" id="KAB7782727.1"/>
    </source>
</evidence>
<dbReference type="Proteomes" id="UP000218288">
    <property type="component" value="Chromosome"/>
</dbReference>
<keyword evidence="1" id="KW-0472">Membrane</keyword>
<evidence type="ECO:0000313" key="4">
    <source>
        <dbReference type="Proteomes" id="UP000218288"/>
    </source>
</evidence>
<dbReference type="AlphaFoldDB" id="A0A169QFZ3"/>